<evidence type="ECO:0000259" key="3">
    <source>
        <dbReference type="Pfam" id="PF02678"/>
    </source>
</evidence>
<dbReference type="Pfam" id="PF02678">
    <property type="entry name" value="Pirin"/>
    <property type="match status" value="1"/>
</dbReference>
<evidence type="ECO:0000313" key="4">
    <source>
        <dbReference type="EMBL" id="MCL1125441.1"/>
    </source>
</evidence>
<keyword evidence="5" id="KW-1185">Reference proteome</keyword>
<feature type="domain" description="Pirin N-terminal" evidence="3">
    <location>
        <begin position="57"/>
        <end position="123"/>
    </location>
</feature>
<dbReference type="Proteomes" id="UP001203423">
    <property type="component" value="Unassembled WGS sequence"/>
</dbReference>
<dbReference type="InterPro" id="IPR011051">
    <property type="entry name" value="RmlC_Cupin_sf"/>
</dbReference>
<dbReference type="InterPro" id="IPR014710">
    <property type="entry name" value="RmlC-like_jellyroll"/>
</dbReference>
<sequence>MQVLTRDSLPLGGFAGLTEYRLVTDIKLFGGRKIVNRFQGLGLFVYLADACFNPKGETGMHPHREIDVISVMVAGEIKHEGSLAHGTGLKVGDVQVQRAGGEGFSHNEVNPNRTKNRMIQLWVLPENTGEPAGYKYYSPDSMGVTRIYGGNKQQNSIFDSHTCIDIVRLAANSDMQFENETLIYVTQGKVDFIEGDSIISAEDGYLIRSKNVKINVINDVEFIVVS</sequence>
<organism evidence="4 5">
    <name type="scientific">Shewanella surugensis</name>
    <dbReference type="NCBI Taxonomy" id="212020"/>
    <lineage>
        <taxon>Bacteria</taxon>
        <taxon>Pseudomonadati</taxon>
        <taxon>Pseudomonadota</taxon>
        <taxon>Gammaproteobacteria</taxon>
        <taxon>Alteromonadales</taxon>
        <taxon>Shewanellaceae</taxon>
        <taxon>Shewanella</taxon>
    </lineage>
</organism>
<dbReference type="SUPFAM" id="SSF51182">
    <property type="entry name" value="RmlC-like cupins"/>
    <property type="match status" value="1"/>
</dbReference>
<evidence type="ECO:0000256" key="1">
    <source>
        <dbReference type="ARBA" id="ARBA00008416"/>
    </source>
</evidence>
<dbReference type="InterPro" id="IPR003829">
    <property type="entry name" value="Pirin_N_dom"/>
</dbReference>
<dbReference type="InterPro" id="IPR012093">
    <property type="entry name" value="Pirin"/>
</dbReference>
<accession>A0ABT0LCL2</accession>
<evidence type="ECO:0000256" key="2">
    <source>
        <dbReference type="RuleBase" id="RU003457"/>
    </source>
</evidence>
<dbReference type="Gene3D" id="2.60.120.10">
    <property type="entry name" value="Jelly Rolls"/>
    <property type="match status" value="1"/>
</dbReference>
<dbReference type="PANTHER" id="PTHR43212">
    <property type="entry name" value="QUERCETIN 2,3-DIOXYGENASE"/>
    <property type="match status" value="1"/>
</dbReference>
<dbReference type="PANTHER" id="PTHR43212:SF3">
    <property type="entry name" value="QUERCETIN 2,3-DIOXYGENASE"/>
    <property type="match status" value="1"/>
</dbReference>
<gene>
    <name evidence="4" type="ORF">L2764_13365</name>
</gene>
<evidence type="ECO:0000313" key="5">
    <source>
        <dbReference type="Proteomes" id="UP001203423"/>
    </source>
</evidence>
<dbReference type="EMBL" id="JAKIKS010000049">
    <property type="protein sequence ID" value="MCL1125441.1"/>
    <property type="molecule type" value="Genomic_DNA"/>
</dbReference>
<protein>
    <submittedName>
        <fullName evidence="4">Pirin family protein</fullName>
    </submittedName>
</protein>
<comment type="similarity">
    <text evidence="1 2">Belongs to the pirin family.</text>
</comment>
<reference evidence="4 5" key="1">
    <citation type="submission" date="2022-01" db="EMBL/GenBank/DDBJ databases">
        <title>Whole genome-based taxonomy of the Shewanellaceae.</title>
        <authorList>
            <person name="Martin-Rodriguez A.J."/>
        </authorList>
    </citation>
    <scope>NUCLEOTIDE SEQUENCE [LARGE SCALE GENOMIC DNA]</scope>
    <source>
        <strain evidence="4 5">DSM 17177</strain>
    </source>
</reference>
<name>A0ABT0LCL2_9GAMM</name>
<dbReference type="RefSeq" id="WP_248940755.1">
    <property type="nucleotide sequence ID" value="NZ_JAKIKS010000049.1"/>
</dbReference>
<proteinExistence type="inferred from homology"/>
<comment type="caution">
    <text evidence="4">The sequence shown here is derived from an EMBL/GenBank/DDBJ whole genome shotgun (WGS) entry which is preliminary data.</text>
</comment>